<feature type="transmembrane region" description="Helical" evidence="7">
    <location>
        <begin position="20"/>
        <end position="40"/>
    </location>
</feature>
<feature type="transmembrane region" description="Helical" evidence="7">
    <location>
        <begin position="134"/>
        <end position="153"/>
    </location>
</feature>
<dbReference type="Pfam" id="PF20216">
    <property type="entry name" value="DUF6576"/>
    <property type="match status" value="1"/>
</dbReference>
<evidence type="ECO:0000256" key="3">
    <source>
        <dbReference type="ARBA" id="ARBA00022692"/>
    </source>
</evidence>
<protein>
    <submittedName>
        <fullName evidence="10">Rhomboid family intramembrane serine protease</fullName>
        <ecNumber evidence="10">3.4.21.105</ecNumber>
    </submittedName>
</protein>
<dbReference type="SUPFAM" id="SSF144091">
    <property type="entry name" value="Rhomboid-like"/>
    <property type="match status" value="1"/>
</dbReference>
<evidence type="ECO:0000256" key="6">
    <source>
        <dbReference type="ARBA" id="ARBA00023136"/>
    </source>
</evidence>
<comment type="similarity">
    <text evidence="2">Belongs to the peptidase S54 family.</text>
</comment>
<evidence type="ECO:0000313" key="11">
    <source>
        <dbReference type="Proteomes" id="UP001596997"/>
    </source>
</evidence>
<dbReference type="InterPro" id="IPR022764">
    <property type="entry name" value="Peptidase_S54_rhomboid_dom"/>
</dbReference>
<comment type="subcellular location">
    <subcellularLocation>
        <location evidence="1">Membrane</location>
        <topology evidence="1">Multi-pass membrane protein</topology>
    </subcellularLocation>
</comment>
<gene>
    <name evidence="10" type="ORF">ACFQ1O_08430</name>
</gene>
<dbReference type="PANTHER" id="PTHR43731:SF14">
    <property type="entry name" value="PRESENILIN-ASSOCIATED RHOMBOID-LIKE PROTEIN, MITOCHONDRIAL"/>
    <property type="match status" value="1"/>
</dbReference>
<evidence type="ECO:0000259" key="8">
    <source>
        <dbReference type="Pfam" id="PF01694"/>
    </source>
</evidence>
<dbReference type="Gene3D" id="1.20.1540.10">
    <property type="entry name" value="Rhomboid-like"/>
    <property type="match status" value="1"/>
</dbReference>
<evidence type="ECO:0000256" key="7">
    <source>
        <dbReference type="SAM" id="Phobius"/>
    </source>
</evidence>
<accession>A0ABW3I2G6</accession>
<dbReference type="Proteomes" id="UP001596997">
    <property type="component" value="Unassembled WGS sequence"/>
</dbReference>
<keyword evidence="10" id="KW-0645">Protease</keyword>
<evidence type="ECO:0000256" key="2">
    <source>
        <dbReference type="ARBA" id="ARBA00009045"/>
    </source>
</evidence>
<keyword evidence="3 7" id="KW-0812">Transmembrane</keyword>
<dbReference type="InterPro" id="IPR035952">
    <property type="entry name" value="Rhomboid-like_sf"/>
</dbReference>
<feature type="transmembrane region" description="Helical" evidence="7">
    <location>
        <begin position="60"/>
        <end position="82"/>
    </location>
</feature>
<proteinExistence type="inferred from homology"/>
<feature type="domain" description="DUF6576" evidence="9">
    <location>
        <begin position="254"/>
        <end position="286"/>
    </location>
</feature>
<dbReference type="GO" id="GO:0006508">
    <property type="term" value="P:proteolysis"/>
    <property type="evidence" value="ECO:0007669"/>
    <property type="project" value="UniProtKB-KW"/>
</dbReference>
<evidence type="ECO:0000256" key="5">
    <source>
        <dbReference type="ARBA" id="ARBA00022989"/>
    </source>
</evidence>
<sequence>MLDDLKIKYKSLLPYERLIAINVIIFTVVAIVNAIAYSATKKGIGFIGEYFALSDNLNSVLLKIWTIFTYGFLHFSFMHMLGNMIALYFTGQIFSRFFTNKQLYNFYFLGILSGAVCFLLAYNLFPAFINEDSILVGASAAVFSLLIGAATYAPNYEIQLLITQVRVKLWIIAGLYVIAFISLIPGNNSGGEFAHLGGALLGYIYASQLKQGKDIGKGFEKIMDSIASWFKPKPAKMKTVHRSQKRTNDKTIFQKQRIKQEKIDAILDKISKSGYESLSKEEKDFLFQAGKE</sequence>
<evidence type="ECO:0000259" key="9">
    <source>
        <dbReference type="Pfam" id="PF20216"/>
    </source>
</evidence>
<dbReference type="InterPro" id="IPR050925">
    <property type="entry name" value="Rhomboid_protease_S54"/>
</dbReference>
<dbReference type="RefSeq" id="WP_377715339.1">
    <property type="nucleotide sequence ID" value="NZ_JBHTJM010000008.1"/>
</dbReference>
<feature type="domain" description="Peptidase S54 rhomboid" evidence="8">
    <location>
        <begin position="63"/>
        <end position="206"/>
    </location>
</feature>
<dbReference type="EC" id="3.4.21.105" evidence="10"/>
<keyword evidence="5 7" id="KW-1133">Transmembrane helix</keyword>
<comment type="caution">
    <text evidence="10">The sequence shown here is derived from an EMBL/GenBank/DDBJ whole genome shotgun (WGS) entry which is preliminary data.</text>
</comment>
<keyword evidence="6 7" id="KW-0472">Membrane</keyword>
<keyword evidence="4 10" id="KW-0378">Hydrolase</keyword>
<dbReference type="Pfam" id="PF01694">
    <property type="entry name" value="Rhomboid"/>
    <property type="match status" value="1"/>
</dbReference>
<feature type="transmembrane region" description="Helical" evidence="7">
    <location>
        <begin position="103"/>
        <end position="122"/>
    </location>
</feature>
<keyword evidence="11" id="KW-1185">Reference proteome</keyword>
<dbReference type="GO" id="GO:0008233">
    <property type="term" value="F:peptidase activity"/>
    <property type="evidence" value="ECO:0007669"/>
    <property type="project" value="UniProtKB-KW"/>
</dbReference>
<feature type="transmembrane region" description="Helical" evidence="7">
    <location>
        <begin position="165"/>
        <end position="184"/>
    </location>
</feature>
<dbReference type="PANTHER" id="PTHR43731">
    <property type="entry name" value="RHOMBOID PROTEASE"/>
    <property type="match status" value="1"/>
</dbReference>
<reference evidence="11" key="1">
    <citation type="journal article" date="2019" name="Int. J. Syst. Evol. Microbiol.">
        <title>The Global Catalogue of Microorganisms (GCM) 10K type strain sequencing project: providing services to taxonomists for standard genome sequencing and annotation.</title>
        <authorList>
            <consortium name="The Broad Institute Genomics Platform"/>
            <consortium name="The Broad Institute Genome Sequencing Center for Infectious Disease"/>
            <person name="Wu L."/>
            <person name="Ma J."/>
        </authorList>
    </citation>
    <scope>NUCLEOTIDE SEQUENCE [LARGE SCALE GENOMIC DNA]</scope>
    <source>
        <strain evidence="11">CCUG 62114</strain>
    </source>
</reference>
<evidence type="ECO:0000313" key="10">
    <source>
        <dbReference type="EMBL" id="MFD0964026.1"/>
    </source>
</evidence>
<name>A0ABW3I2G6_9FLAO</name>
<dbReference type="InterPro" id="IPR046483">
    <property type="entry name" value="DUF6576"/>
</dbReference>
<organism evidence="10 11">
    <name type="scientific">Pseudofulvibacter geojedonensis</name>
    <dbReference type="NCBI Taxonomy" id="1123758"/>
    <lineage>
        <taxon>Bacteria</taxon>
        <taxon>Pseudomonadati</taxon>
        <taxon>Bacteroidota</taxon>
        <taxon>Flavobacteriia</taxon>
        <taxon>Flavobacteriales</taxon>
        <taxon>Flavobacteriaceae</taxon>
        <taxon>Pseudofulvibacter</taxon>
    </lineage>
</organism>
<dbReference type="EMBL" id="JBHTJM010000008">
    <property type="protein sequence ID" value="MFD0964026.1"/>
    <property type="molecule type" value="Genomic_DNA"/>
</dbReference>
<evidence type="ECO:0000256" key="1">
    <source>
        <dbReference type="ARBA" id="ARBA00004141"/>
    </source>
</evidence>
<evidence type="ECO:0000256" key="4">
    <source>
        <dbReference type="ARBA" id="ARBA00022801"/>
    </source>
</evidence>